<evidence type="ECO:0000256" key="4">
    <source>
        <dbReference type="PROSITE-ProRule" id="PRU00409"/>
    </source>
</evidence>
<dbReference type="Pfam" id="PF13535">
    <property type="entry name" value="ATP-grasp_4"/>
    <property type="match status" value="1"/>
</dbReference>
<dbReference type="PANTHER" id="PTHR43585:SF2">
    <property type="entry name" value="ATP-GRASP ENZYME FSQD"/>
    <property type="match status" value="1"/>
</dbReference>
<dbReference type="PROSITE" id="PS50975">
    <property type="entry name" value="ATP_GRASP"/>
    <property type="match status" value="1"/>
</dbReference>
<keyword evidence="3 4" id="KW-0067">ATP-binding</keyword>
<keyword evidence="2 4" id="KW-0547">Nucleotide-binding</keyword>
<evidence type="ECO:0000256" key="1">
    <source>
        <dbReference type="ARBA" id="ARBA00022598"/>
    </source>
</evidence>
<evidence type="ECO:0000256" key="2">
    <source>
        <dbReference type="ARBA" id="ARBA00022741"/>
    </source>
</evidence>
<dbReference type="InterPro" id="IPR052032">
    <property type="entry name" value="ATP-dep_AA_Ligase"/>
</dbReference>
<dbReference type="RefSeq" id="WP_181754534.1">
    <property type="nucleotide sequence ID" value="NZ_JACEIQ010000027.1"/>
</dbReference>
<organism evidence="6 7">
    <name type="scientific">Paenactinomyces guangxiensis</name>
    <dbReference type="NCBI Taxonomy" id="1490290"/>
    <lineage>
        <taxon>Bacteria</taxon>
        <taxon>Bacillati</taxon>
        <taxon>Bacillota</taxon>
        <taxon>Bacilli</taxon>
        <taxon>Bacillales</taxon>
        <taxon>Thermoactinomycetaceae</taxon>
        <taxon>Paenactinomyces</taxon>
    </lineage>
</organism>
<evidence type="ECO:0000256" key="3">
    <source>
        <dbReference type="ARBA" id="ARBA00022840"/>
    </source>
</evidence>
<evidence type="ECO:0000313" key="7">
    <source>
        <dbReference type="Proteomes" id="UP000535491"/>
    </source>
</evidence>
<dbReference type="Gene3D" id="3.40.50.20">
    <property type="match status" value="1"/>
</dbReference>
<dbReference type="GO" id="GO:0046872">
    <property type="term" value="F:metal ion binding"/>
    <property type="evidence" value="ECO:0007669"/>
    <property type="project" value="InterPro"/>
</dbReference>
<dbReference type="Gene3D" id="3.30.470.20">
    <property type="entry name" value="ATP-grasp fold, B domain"/>
    <property type="match status" value="1"/>
</dbReference>
<proteinExistence type="predicted"/>
<dbReference type="SUPFAM" id="SSF56059">
    <property type="entry name" value="Glutathione synthetase ATP-binding domain-like"/>
    <property type="match status" value="1"/>
</dbReference>
<name>A0A7W2AAJ4_9BACL</name>
<sequence length="405" mass="46506">MRTIIFIDSYKSGSSREAIRAADQLGYFTVLFTQRQSLMSDRANFPDIHEMVYIDLDDKEAMREKIKDLQTDGKLIHTIVSFINSNVYTAALLCEEFCGKRLSTDAIFKMENKIESRQTLQEAPFNIPFAVYEEGMELFSLLKQFNLHFPIIIKPPCSTGSKDVLKAENKLELDKYIKKFSDKYPGRSILLEEYIEASQYLVEALVYQNEVNIVAILEQEITKDPPFIITGYSLLAKVPDDLYESISKAVRSIIRKFGMENGACHLELRLYNNQWKLIEINPRISGTAMNRMIEEAYGINLAQQILKIALGEKPTLKKKYEKFVFTQHIILPAEGILQKVTGKNKALNYEGVREVYIKPKKGKYVHPPWSMGHRYAYVMAASLTKEEAKRIAKTAAKEIQFHLIS</sequence>
<dbReference type="EMBL" id="JACEIQ010000027">
    <property type="protein sequence ID" value="MBA4496264.1"/>
    <property type="molecule type" value="Genomic_DNA"/>
</dbReference>
<dbReference type="Pfam" id="PF18130">
    <property type="entry name" value="ATPgrasp_N"/>
    <property type="match status" value="1"/>
</dbReference>
<keyword evidence="1" id="KW-0436">Ligase</keyword>
<dbReference type="Proteomes" id="UP000535491">
    <property type="component" value="Unassembled WGS sequence"/>
</dbReference>
<dbReference type="GO" id="GO:0016874">
    <property type="term" value="F:ligase activity"/>
    <property type="evidence" value="ECO:0007669"/>
    <property type="project" value="UniProtKB-KW"/>
</dbReference>
<gene>
    <name evidence="6" type="ORF">H1191_18530</name>
</gene>
<dbReference type="Pfam" id="PF18603">
    <property type="entry name" value="LAL_C2"/>
    <property type="match status" value="1"/>
</dbReference>
<evidence type="ECO:0000259" key="5">
    <source>
        <dbReference type="PROSITE" id="PS50975"/>
    </source>
</evidence>
<reference evidence="6 7" key="1">
    <citation type="submission" date="2020-07" db="EMBL/GenBank/DDBJ databases">
        <authorList>
            <person name="Feng H."/>
        </authorList>
    </citation>
    <scope>NUCLEOTIDE SEQUENCE [LARGE SCALE GENOMIC DNA]</scope>
    <source>
        <strain evidence="7">s-10</strain>
    </source>
</reference>
<feature type="domain" description="ATP-grasp" evidence="5">
    <location>
        <begin position="117"/>
        <end position="310"/>
    </location>
</feature>
<keyword evidence="7" id="KW-1185">Reference proteome</keyword>
<accession>A0A7W2AAJ4</accession>
<dbReference type="InterPro" id="IPR041472">
    <property type="entry name" value="BL00235/CARNS1_N"/>
</dbReference>
<dbReference type="GO" id="GO:0005524">
    <property type="term" value="F:ATP binding"/>
    <property type="evidence" value="ECO:0007669"/>
    <property type="project" value="UniProtKB-UniRule"/>
</dbReference>
<comment type="caution">
    <text evidence="6">The sequence shown here is derived from an EMBL/GenBank/DDBJ whole genome shotgun (WGS) entry which is preliminary data.</text>
</comment>
<evidence type="ECO:0000313" key="6">
    <source>
        <dbReference type="EMBL" id="MBA4496264.1"/>
    </source>
</evidence>
<dbReference type="AlphaFoldDB" id="A0A7W2AAJ4"/>
<dbReference type="InterPro" id="IPR040570">
    <property type="entry name" value="LAL_C2"/>
</dbReference>
<dbReference type="InterPro" id="IPR011761">
    <property type="entry name" value="ATP-grasp"/>
</dbReference>
<protein>
    <submittedName>
        <fullName evidence="6">ATP-grasp domain-containing protein</fullName>
    </submittedName>
</protein>
<dbReference type="PANTHER" id="PTHR43585">
    <property type="entry name" value="FUMIPYRROLE BIOSYNTHESIS PROTEIN C"/>
    <property type="match status" value="1"/>
</dbReference>